<dbReference type="PANTHER" id="PTHR44157:SF1">
    <property type="entry name" value="DNAJ HOMOLOG SUBFAMILY C MEMBER 11"/>
    <property type="match status" value="1"/>
</dbReference>
<dbReference type="SUPFAM" id="SSF46565">
    <property type="entry name" value="Chaperone J-domain"/>
    <property type="match status" value="1"/>
</dbReference>
<feature type="region of interest" description="Disordered" evidence="2">
    <location>
        <begin position="220"/>
        <end position="246"/>
    </location>
</feature>
<feature type="region of interest" description="Disordered" evidence="2">
    <location>
        <begin position="1"/>
        <end position="48"/>
    </location>
</feature>
<dbReference type="STRING" id="1344416.A0A139AP02"/>
<evidence type="ECO:0000256" key="1">
    <source>
        <dbReference type="ARBA" id="ARBA00023186"/>
    </source>
</evidence>
<dbReference type="AlphaFoldDB" id="A0A139AP02"/>
<dbReference type="InterPro" id="IPR052243">
    <property type="entry name" value="Mito_inner_membrane_organizer"/>
</dbReference>
<evidence type="ECO:0000313" key="4">
    <source>
        <dbReference type="EMBL" id="KXS18462.1"/>
    </source>
</evidence>
<keyword evidence="5" id="KW-1185">Reference proteome</keyword>
<feature type="domain" description="J" evidence="3">
    <location>
        <begin position="64"/>
        <end position="132"/>
    </location>
</feature>
<dbReference type="Pfam" id="PF11875">
    <property type="entry name" value="DnaJ-like_C11_C"/>
    <property type="match status" value="1"/>
</dbReference>
<dbReference type="InterPro" id="IPR036869">
    <property type="entry name" value="J_dom_sf"/>
</dbReference>
<proteinExistence type="predicted"/>
<dbReference type="InterPro" id="IPR055225">
    <property type="entry name" value="DNAJC11-like_beta-barrel"/>
</dbReference>
<name>A0A139AP02_GONPJ</name>
<organism evidence="4 5">
    <name type="scientific">Gonapodya prolifera (strain JEL478)</name>
    <name type="common">Monoblepharis prolifera</name>
    <dbReference type="NCBI Taxonomy" id="1344416"/>
    <lineage>
        <taxon>Eukaryota</taxon>
        <taxon>Fungi</taxon>
        <taxon>Fungi incertae sedis</taxon>
        <taxon>Chytridiomycota</taxon>
        <taxon>Chytridiomycota incertae sedis</taxon>
        <taxon>Monoblepharidomycetes</taxon>
        <taxon>Monoblepharidales</taxon>
        <taxon>Gonapodyaceae</taxon>
        <taxon>Gonapodya</taxon>
    </lineage>
</organism>
<dbReference type="PANTHER" id="PTHR44157">
    <property type="entry name" value="DNAJ HOMOLOG SUBFAMILY C MEMBER 11"/>
    <property type="match status" value="1"/>
</dbReference>
<dbReference type="Pfam" id="PF22774">
    <property type="entry name" value="DNAJC11_beta-barrel"/>
    <property type="match status" value="1"/>
</dbReference>
<dbReference type="GO" id="GO:0005739">
    <property type="term" value="C:mitochondrion"/>
    <property type="evidence" value="ECO:0007669"/>
    <property type="project" value="GOC"/>
</dbReference>
<protein>
    <recommendedName>
        <fullName evidence="3">J domain-containing protein</fullName>
    </recommendedName>
</protein>
<dbReference type="PROSITE" id="PS50076">
    <property type="entry name" value="DNAJ_2"/>
    <property type="match status" value="1"/>
</dbReference>
<dbReference type="PRINTS" id="PR00625">
    <property type="entry name" value="JDOMAIN"/>
</dbReference>
<evidence type="ECO:0000256" key="2">
    <source>
        <dbReference type="SAM" id="MobiDB-lite"/>
    </source>
</evidence>
<dbReference type="Gene3D" id="1.10.287.110">
    <property type="entry name" value="DnaJ domain"/>
    <property type="match status" value="1"/>
</dbReference>
<evidence type="ECO:0000313" key="5">
    <source>
        <dbReference type="Proteomes" id="UP000070544"/>
    </source>
</evidence>
<dbReference type="InterPro" id="IPR024586">
    <property type="entry name" value="DnaJ-like_C11_C"/>
</dbReference>
<evidence type="ECO:0000259" key="3">
    <source>
        <dbReference type="PROSITE" id="PS50076"/>
    </source>
</evidence>
<feature type="compositionally biased region" description="Low complexity" evidence="2">
    <location>
        <begin position="19"/>
        <end position="29"/>
    </location>
</feature>
<dbReference type="Pfam" id="PF00226">
    <property type="entry name" value="DnaJ"/>
    <property type="match status" value="1"/>
</dbReference>
<dbReference type="OrthoDB" id="10250354at2759"/>
<dbReference type="EMBL" id="KQ965742">
    <property type="protein sequence ID" value="KXS18462.1"/>
    <property type="molecule type" value="Genomic_DNA"/>
</dbReference>
<reference evidence="4 5" key="1">
    <citation type="journal article" date="2015" name="Genome Biol. Evol.">
        <title>Phylogenomic analyses indicate that early fungi evolved digesting cell walls of algal ancestors of land plants.</title>
        <authorList>
            <person name="Chang Y."/>
            <person name="Wang S."/>
            <person name="Sekimoto S."/>
            <person name="Aerts A.L."/>
            <person name="Choi C."/>
            <person name="Clum A."/>
            <person name="LaButti K.M."/>
            <person name="Lindquist E.A."/>
            <person name="Yee Ngan C."/>
            <person name="Ohm R.A."/>
            <person name="Salamov A.A."/>
            <person name="Grigoriev I.V."/>
            <person name="Spatafora J.W."/>
            <person name="Berbee M.L."/>
        </authorList>
    </citation>
    <scope>NUCLEOTIDE SEQUENCE [LARGE SCALE GENOMIC DNA]</scope>
    <source>
        <strain evidence="4 5">JEL478</strain>
    </source>
</reference>
<feature type="compositionally biased region" description="Acidic residues" evidence="2">
    <location>
        <begin position="38"/>
        <end position="48"/>
    </location>
</feature>
<accession>A0A139AP02</accession>
<gene>
    <name evidence="4" type="ORF">M427DRAFT_53842</name>
</gene>
<dbReference type="CDD" id="cd06257">
    <property type="entry name" value="DnaJ"/>
    <property type="match status" value="1"/>
</dbReference>
<dbReference type="GO" id="GO:0042407">
    <property type="term" value="P:cristae formation"/>
    <property type="evidence" value="ECO:0007669"/>
    <property type="project" value="TreeGrafter"/>
</dbReference>
<feature type="compositionally biased region" description="Pro residues" evidence="2">
    <location>
        <begin position="231"/>
        <end position="241"/>
    </location>
</feature>
<dbReference type="Proteomes" id="UP000070544">
    <property type="component" value="Unassembled WGS sequence"/>
</dbReference>
<dbReference type="InterPro" id="IPR001623">
    <property type="entry name" value="DnaJ_domain"/>
</dbReference>
<dbReference type="OMA" id="QLDKHTM"/>
<keyword evidence="1" id="KW-0143">Chaperone</keyword>
<dbReference type="SMART" id="SM00271">
    <property type="entry name" value="DnaJ"/>
    <property type="match status" value="1"/>
</dbReference>
<sequence>MERSQRNPQAFDPYVFSISDDQQASASSPPLFPPPDPGDPEENESTLEDRLDEEIAGANTSSPNYYAILNLDKNASDQDVRDAYKRLSMIFHPDKHRDTAAKEAAQRKFQTIQRAYDVLSEGAKRTAYDMYGELGISNGLGGRGNQASPRDREVGQRFKTPEEIRDEYERAMREKAETDVAQLVKSKGDISVTLDATALFDPENRSARMLQILANKRETAGYGQPQEQQYQPPPYPPPPPMSEKDHELEADGWSLLTALPSLVLMQQSFVRHSWDTKLSPSTVFTLAGNAMTRRGMGTGSVAGTVKQSLPRGAGMVDATLALGANTVAMMKWARNWNGGVFTTVQATSTTISRPPSIVFVAGRQISPFVTGFITYRTGDYVVGSWGTNTSIRELSGISLGTVGRVGKGSLETDVSAGLQESHLSTAYSHSIHLPLLSASARIRVRGSVTLSTANGFVFSLSTTRKVSKHSRIGIGLDMSGSGLTLRLRWSRLGQRLTVPILVSNDWEIDLAVICIAVPLGLMWSAEKFWVEPRRKRRIEEKLSTLRENHSAQFDDRKTSGIEAQRLMRDVVARKVEQERDRRGLLVVKALYGRLSKDEDLSMWNRVIGAVAGGNRNLKGWMTGRNPGKKPIGAFLSVGTGTGFGGSMENSPDSDEEDQEVLDVTVAVMSLVSNGQLHIRGGHPKSAILGFFDPCPGHTKHLLIHYQFDGRLHRVLVDDSASVAAPLRSHILSPREESELDYIQDAWPATSTFVQ</sequence>